<dbReference type="Proteomes" id="UP000005580">
    <property type="component" value="Unassembled WGS sequence"/>
</dbReference>
<organism evidence="1 2">
    <name type="scientific">Hoylesella oralis ATCC 33269</name>
    <dbReference type="NCBI Taxonomy" id="873533"/>
    <lineage>
        <taxon>Bacteria</taxon>
        <taxon>Pseudomonadati</taxon>
        <taxon>Bacteroidota</taxon>
        <taxon>Bacteroidia</taxon>
        <taxon>Bacteroidales</taxon>
        <taxon>Prevotellaceae</taxon>
        <taxon>Hoylesella</taxon>
    </lineage>
</organism>
<keyword evidence="2" id="KW-1185">Reference proteome</keyword>
<gene>
    <name evidence="1" type="ORF">HMPREF0663_10218</name>
</gene>
<name>E7RM68_9BACT</name>
<dbReference type="EMBL" id="AEPE02000002">
    <property type="protein sequence ID" value="EFZ37849.1"/>
    <property type="molecule type" value="Genomic_DNA"/>
</dbReference>
<evidence type="ECO:0000313" key="1">
    <source>
        <dbReference type="EMBL" id="EFZ37849.1"/>
    </source>
</evidence>
<accession>E7RM68</accession>
<sequence length="40" mass="4635">MVPVSSVYIYPKTPVPISFATLVHPIYFYHSNFLSQEYAK</sequence>
<protein>
    <submittedName>
        <fullName evidence="1">Uncharacterized protein</fullName>
    </submittedName>
</protein>
<dbReference type="HOGENOM" id="CLU_3294421_0_0_10"/>
<evidence type="ECO:0000313" key="2">
    <source>
        <dbReference type="Proteomes" id="UP000005580"/>
    </source>
</evidence>
<proteinExistence type="predicted"/>
<reference evidence="1" key="1">
    <citation type="submission" date="2011-01" db="EMBL/GenBank/DDBJ databases">
        <authorList>
            <person name="Muzny D."/>
            <person name="Qin X."/>
            <person name="Buhay C."/>
            <person name="Dugan-Rocha S."/>
            <person name="Ding Y."/>
            <person name="Chen G."/>
            <person name="Hawes A."/>
            <person name="Holder M."/>
            <person name="Jhangiani S."/>
            <person name="Johnson A."/>
            <person name="Khan Z."/>
            <person name="Li Z."/>
            <person name="Liu W."/>
            <person name="Liu X."/>
            <person name="Perez L."/>
            <person name="Shen H."/>
            <person name="Wang Q."/>
            <person name="Watt J."/>
            <person name="Xi L."/>
            <person name="Xin Y."/>
            <person name="Zhou J."/>
            <person name="Deng J."/>
            <person name="Jiang H."/>
            <person name="Liu Y."/>
            <person name="Qu J."/>
            <person name="Song X.-Z."/>
            <person name="Zhang L."/>
            <person name="Villasana D."/>
            <person name="Johnson A."/>
            <person name="Liu J."/>
            <person name="Liyanage D."/>
            <person name="Lorensuhewa L."/>
            <person name="Robinson T."/>
            <person name="Song A."/>
            <person name="Song B.-B."/>
            <person name="Dinh H."/>
            <person name="Thornton R."/>
            <person name="Coyle M."/>
            <person name="Francisco L."/>
            <person name="Jackson L."/>
            <person name="Javaid M."/>
            <person name="Korchina V."/>
            <person name="Kovar C."/>
            <person name="Mata R."/>
            <person name="Mathew T."/>
            <person name="Ngo R."/>
            <person name="Nguyen L."/>
            <person name="Nguyen N."/>
            <person name="Okwuonu G."/>
            <person name="Ongeri F."/>
            <person name="Pham C."/>
            <person name="Simmons D."/>
            <person name="Wilczek-Boney K."/>
            <person name="Hale W."/>
            <person name="Jakkamsetti A."/>
            <person name="Pham P."/>
            <person name="Ruth R."/>
            <person name="San Lucas F."/>
            <person name="Warren J."/>
            <person name="Zhang J."/>
            <person name="Zhao Z."/>
            <person name="Zhou C."/>
            <person name="Zhu D."/>
            <person name="Lee S."/>
            <person name="Bess C."/>
            <person name="Blankenburg K."/>
            <person name="Forbes L."/>
            <person name="Fu Q."/>
            <person name="Gubbala S."/>
            <person name="Hirani K."/>
            <person name="Jayaseelan J.C."/>
            <person name="Lara F."/>
            <person name="Munidasa M."/>
            <person name="Palculict T."/>
            <person name="Patil S."/>
            <person name="Pu L.-L."/>
            <person name="Saada N."/>
            <person name="Tang L."/>
            <person name="Weissenberger G."/>
            <person name="Zhu Y."/>
            <person name="Hemphill L."/>
            <person name="Shang Y."/>
            <person name="Youmans B."/>
            <person name="Ayvaz T."/>
            <person name="Ross M."/>
            <person name="Santibanez J."/>
            <person name="Aqrawi P."/>
            <person name="Gross S."/>
            <person name="Joshi V."/>
            <person name="Fowler G."/>
            <person name="Nazareth L."/>
            <person name="Reid J."/>
            <person name="Worley K."/>
            <person name="Petrosino J."/>
            <person name="Highlander S."/>
            <person name="Gibbs R."/>
        </authorList>
    </citation>
    <scope>NUCLEOTIDE SEQUENCE [LARGE SCALE GENOMIC DNA]</scope>
    <source>
        <strain evidence="1">ATCC 33269</strain>
    </source>
</reference>
<comment type="caution">
    <text evidence="1">The sequence shown here is derived from an EMBL/GenBank/DDBJ whole genome shotgun (WGS) entry which is preliminary data.</text>
</comment>
<dbReference type="AlphaFoldDB" id="E7RM68"/>